<sequence>MPKSDALSTDMKVAAEIYKFNEMPKQRIWFTKLVKSLEPKKISKTTIARSLDKLFDWGIVKAEYGETETGRAGRLLYITNETKDTIKAVYEEFWKDAK</sequence>
<dbReference type="Gene3D" id="1.10.10.10">
    <property type="entry name" value="Winged helix-like DNA-binding domain superfamily/Winged helix DNA-binding domain"/>
    <property type="match status" value="1"/>
</dbReference>
<dbReference type="InterPro" id="IPR036388">
    <property type="entry name" value="WH-like_DNA-bd_sf"/>
</dbReference>
<proteinExistence type="predicted"/>
<comment type="caution">
    <text evidence="1">The sequence shown here is derived from an EMBL/GenBank/DDBJ whole genome shotgun (WGS) entry which is preliminary data.</text>
</comment>
<organism evidence="1">
    <name type="scientific">marine sediment metagenome</name>
    <dbReference type="NCBI Taxonomy" id="412755"/>
    <lineage>
        <taxon>unclassified sequences</taxon>
        <taxon>metagenomes</taxon>
        <taxon>ecological metagenomes</taxon>
    </lineage>
</organism>
<dbReference type="EMBL" id="BARV01002446">
    <property type="protein sequence ID" value="GAH92093.1"/>
    <property type="molecule type" value="Genomic_DNA"/>
</dbReference>
<dbReference type="InterPro" id="IPR036390">
    <property type="entry name" value="WH_DNA-bd_sf"/>
</dbReference>
<gene>
    <name evidence="1" type="ORF">S06H3_06315</name>
</gene>
<name>X1LD86_9ZZZZ</name>
<dbReference type="SUPFAM" id="SSF46785">
    <property type="entry name" value="Winged helix' DNA-binding domain"/>
    <property type="match status" value="1"/>
</dbReference>
<evidence type="ECO:0008006" key="2">
    <source>
        <dbReference type="Google" id="ProtNLM"/>
    </source>
</evidence>
<reference evidence="1" key="1">
    <citation type="journal article" date="2014" name="Front. Microbiol.">
        <title>High frequency of phylogenetically diverse reductive dehalogenase-homologous genes in deep subseafloor sedimentary metagenomes.</title>
        <authorList>
            <person name="Kawai M."/>
            <person name="Futagami T."/>
            <person name="Toyoda A."/>
            <person name="Takaki Y."/>
            <person name="Nishi S."/>
            <person name="Hori S."/>
            <person name="Arai W."/>
            <person name="Tsubouchi T."/>
            <person name="Morono Y."/>
            <person name="Uchiyama I."/>
            <person name="Ito T."/>
            <person name="Fujiyama A."/>
            <person name="Inagaki F."/>
            <person name="Takami H."/>
        </authorList>
    </citation>
    <scope>NUCLEOTIDE SEQUENCE</scope>
    <source>
        <strain evidence="1">Expedition CK06-06</strain>
    </source>
</reference>
<dbReference type="AlphaFoldDB" id="X1LD86"/>
<protein>
    <recommendedName>
        <fullName evidence="2">HTH marR-type domain-containing protein</fullName>
    </recommendedName>
</protein>
<evidence type="ECO:0000313" key="1">
    <source>
        <dbReference type="EMBL" id="GAH92093.1"/>
    </source>
</evidence>
<accession>X1LD86</accession>